<dbReference type="InterPro" id="IPR021127">
    <property type="entry name" value="CRISPR_associated_Cas2"/>
</dbReference>
<dbReference type="SUPFAM" id="SSF143430">
    <property type="entry name" value="TTP0101/SSO1404-like"/>
    <property type="match status" value="1"/>
</dbReference>
<evidence type="ECO:0000256" key="7">
    <source>
        <dbReference type="ARBA" id="ARBA00023118"/>
    </source>
</evidence>
<keyword evidence="3" id="KW-0479">Metal-binding</keyword>
<evidence type="ECO:0000256" key="5">
    <source>
        <dbReference type="ARBA" id="ARBA00022801"/>
    </source>
</evidence>
<dbReference type="GO" id="GO:0004521">
    <property type="term" value="F:RNA endonuclease activity"/>
    <property type="evidence" value="ECO:0007669"/>
    <property type="project" value="InterPro"/>
</dbReference>
<name>T1D662_9ZZZZ</name>
<keyword evidence="7" id="KW-0051">Antiviral defense</keyword>
<dbReference type="PANTHER" id="PTHR34405:SF3">
    <property type="entry name" value="CRISPR-ASSOCIATED ENDORIBONUCLEASE CAS2 3"/>
    <property type="match status" value="1"/>
</dbReference>
<gene>
    <name evidence="8" type="ORF">B1B_01329</name>
</gene>
<organism evidence="8">
    <name type="scientific">mine drainage metagenome</name>
    <dbReference type="NCBI Taxonomy" id="410659"/>
    <lineage>
        <taxon>unclassified sequences</taxon>
        <taxon>metagenomes</taxon>
        <taxon>ecological metagenomes</taxon>
    </lineage>
</organism>
<dbReference type="AlphaFoldDB" id="T1D662"/>
<reference evidence="8" key="1">
    <citation type="submission" date="2013-08" db="EMBL/GenBank/DDBJ databases">
        <authorList>
            <person name="Mendez C."/>
            <person name="Richter M."/>
            <person name="Ferrer M."/>
            <person name="Sanchez J."/>
        </authorList>
    </citation>
    <scope>NUCLEOTIDE SEQUENCE</scope>
</reference>
<dbReference type="HAMAP" id="MF_01471">
    <property type="entry name" value="Cas2"/>
    <property type="match status" value="1"/>
</dbReference>
<dbReference type="GO" id="GO:0046872">
    <property type="term" value="F:metal ion binding"/>
    <property type="evidence" value="ECO:0007669"/>
    <property type="project" value="UniProtKB-KW"/>
</dbReference>
<evidence type="ECO:0000256" key="1">
    <source>
        <dbReference type="ARBA" id="ARBA00001946"/>
    </source>
</evidence>
<sequence>MTDRNLYLAAYDIVNSRRLRAVLKLLKGHATGGQKSVYECFLTSAEHHRLLDDVGEAIDSKEDRFLMIRLDPRSRVHTLGIAVEPKDPPFFYHG</sequence>
<evidence type="ECO:0000256" key="4">
    <source>
        <dbReference type="ARBA" id="ARBA00022759"/>
    </source>
</evidence>
<dbReference type="NCBIfam" id="TIGR01573">
    <property type="entry name" value="cas2"/>
    <property type="match status" value="1"/>
</dbReference>
<evidence type="ECO:0000313" key="8">
    <source>
        <dbReference type="EMBL" id="EQD76959.1"/>
    </source>
</evidence>
<evidence type="ECO:0000256" key="3">
    <source>
        <dbReference type="ARBA" id="ARBA00022723"/>
    </source>
</evidence>
<keyword evidence="4" id="KW-0255">Endonuclease</keyword>
<dbReference type="InterPro" id="IPR019199">
    <property type="entry name" value="Virulence_VapD/CRISPR_Cas2"/>
</dbReference>
<dbReference type="GO" id="GO:0051607">
    <property type="term" value="P:defense response to virus"/>
    <property type="evidence" value="ECO:0007669"/>
    <property type="project" value="UniProtKB-KW"/>
</dbReference>
<dbReference type="GO" id="GO:0043571">
    <property type="term" value="P:maintenance of CRISPR repeat elements"/>
    <property type="evidence" value="ECO:0007669"/>
    <property type="project" value="InterPro"/>
</dbReference>
<reference evidence="8" key="2">
    <citation type="journal article" date="2014" name="ISME J.">
        <title>Microbial stratification in low pH oxic and suboxic macroscopic growths along an acid mine drainage.</title>
        <authorList>
            <person name="Mendez-Garcia C."/>
            <person name="Mesa V."/>
            <person name="Sprenger R.R."/>
            <person name="Richter M."/>
            <person name="Diez M.S."/>
            <person name="Solano J."/>
            <person name="Bargiela R."/>
            <person name="Golyshina O.V."/>
            <person name="Manteca A."/>
            <person name="Ramos J.L."/>
            <person name="Gallego J.R."/>
            <person name="Llorente I."/>
            <person name="Martins Dos Santos V.A."/>
            <person name="Jensen O.N."/>
            <person name="Pelaez A.I."/>
            <person name="Sanchez J."/>
            <person name="Ferrer M."/>
        </authorList>
    </citation>
    <scope>NUCLEOTIDE SEQUENCE</scope>
</reference>
<keyword evidence="6" id="KW-0460">Magnesium</keyword>
<comment type="caution">
    <text evidence="8">The sequence shown here is derived from an EMBL/GenBank/DDBJ whole genome shotgun (WGS) entry which is preliminary data.</text>
</comment>
<comment type="cofactor">
    <cofactor evidence="1">
        <name>Mg(2+)</name>
        <dbReference type="ChEBI" id="CHEBI:18420"/>
    </cofactor>
</comment>
<dbReference type="Gene3D" id="3.30.70.240">
    <property type="match status" value="1"/>
</dbReference>
<dbReference type="GO" id="GO:0016787">
    <property type="term" value="F:hydrolase activity"/>
    <property type="evidence" value="ECO:0007669"/>
    <property type="project" value="UniProtKB-KW"/>
</dbReference>
<protein>
    <submittedName>
        <fullName evidence="8">CRISPR-associated protein Cas2</fullName>
    </submittedName>
</protein>
<keyword evidence="5" id="KW-0378">Hydrolase</keyword>
<dbReference type="EMBL" id="AUZY01000927">
    <property type="protein sequence ID" value="EQD76959.1"/>
    <property type="molecule type" value="Genomic_DNA"/>
</dbReference>
<dbReference type="PANTHER" id="PTHR34405">
    <property type="entry name" value="CRISPR-ASSOCIATED ENDORIBONUCLEASE CAS2"/>
    <property type="match status" value="1"/>
</dbReference>
<proteinExistence type="inferred from homology"/>
<keyword evidence="2" id="KW-0540">Nuclease</keyword>
<evidence type="ECO:0000256" key="2">
    <source>
        <dbReference type="ARBA" id="ARBA00022722"/>
    </source>
</evidence>
<accession>T1D662</accession>
<dbReference type="CDD" id="cd09725">
    <property type="entry name" value="Cas2_I_II_III"/>
    <property type="match status" value="1"/>
</dbReference>
<evidence type="ECO:0000256" key="6">
    <source>
        <dbReference type="ARBA" id="ARBA00022842"/>
    </source>
</evidence>
<dbReference type="Pfam" id="PF09827">
    <property type="entry name" value="CRISPR_Cas2"/>
    <property type="match status" value="1"/>
</dbReference>